<evidence type="ECO:0000256" key="1">
    <source>
        <dbReference type="ARBA" id="ARBA00004651"/>
    </source>
</evidence>
<comment type="similarity">
    <text evidence="10">Belongs to the insect chemoreceptor superfamily. Heteromeric odorant receptor channel (TC 1.A.69) family.</text>
</comment>
<evidence type="ECO:0000256" key="4">
    <source>
        <dbReference type="ARBA" id="ARBA00022692"/>
    </source>
</evidence>
<accession>A0A3F2ZE91</accession>
<dbReference type="VEuPathDB" id="VectorBase:PPAI013149"/>
<name>A0A3F2ZE91_PHLPP</name>
<dbReference type="GO" id="GO:0004984">
    <property type="term" value="F:olfactory receptor activity"/>
    <property type="evidence" value="ECO:0007669"/>
    <property type="project" value="InterPro"/>
</dbReference>
<evidence type="ECO:0000256" key="8">
    <source>
        <dbReference type="ARBA" id="ARBA00023170"/>
    </source>
</evidence>
<feature type="transmembrane region" description="Helical" evidence="10">
    <location>
        <begin position="173"/>
        <end position="194"/>
    </location>
</feature>
<dbReference type="VEuPathDB" id="VectorBase:PPAPM1_008726"/>
<dbReference type="GO" id="GO:0005886">
    <property type="term" value="C:plasma membrane"/>
    <property type="evidence" value="ECO:0007669"/>
    <property type="project" value="UniProtKB-SubCell"/>
</dbReference>
<dbReference type="PANTHER" id="PTHR21137">
    <property type="entry name" value="ODORANT RECEPTOR"/>
    <property type="match status" value="1"/>
</dbReference>
<keyword evidence="4 10" id="KW-0812">Transmembrane</keyword>
<proteinExistence type="inferred from homology"/>
<keyword evidence="8 10" id="KW-0675">Receptor</keyword>
<evidence type="ECO:0000256" key="6">
    <source>
        <dbReference type="ARBA" id="ARBA00022989"/>
    </source>
</evidence>
<feature type="transmembrane region" description="Helical" evidence="10">
    <location>
        <begin position="258"/>
        <end position="281"/>
    </location>
</feature>
<dbReference type="InterPro" id="IPR004117">
    <property type="entry name" value="7tm6_olfct_rcpt"/>
</dbReference>
<evidence type="ECO:0000256" key="3">
    <source>
        <dbReference type="ARBA" id="ARBA00022606"/>
    </source>
</evidence>
<dbReference type="GO" id="GO:0007165">
    <property type="term" value="P:signal transduction"/>
    <property type="evidence" value="ECO:0007669"/>
    <property type="project" value="UniProtKB-KW"/>
</dbReference>
<evidence type="ECO:0000313" key="12">
    <source>
        <dbReference type="Proteomes" id="UP000092462"/>
    </source>
</evidence>
<keyword evidence="12" id="KW-1185">Reference proteome</keyword>
<dbReference type="EnsemblMetazoa" id="PPAI013149-RA">
    <property type="protein sequence ID" value="PPAI013149-PA"/>
    <property type="gene ID" value="PPAI013149"/>
</dbReference>
<keyword evidence="6 10" id="KW-1133">Transmembrane helix</keyword>
<protein>
    <recommendedName>
        <fullName evidence="10">Odorant receptor</fullName>
    </recommendedName>
</protein>
<dbReference type="AlphaFoldDB" id="A0A3F2ZE91"/>
<evidence type="ECO:0000256" key="10">
    <source>
        <dbReference type="RuleBase" id="RU351113"/>
    </source>
</evidence>
<dbReference type="PANTHER" id="PTHR21137:SF35">
    <property type="entry name" value="ODORANT RECEPTOR 19A-RELATED"/>
    <property type="match status" value="1"/>
</dbReference>
<dbReference type="Proteomes" id="UP000092462">
    <property type="component" value="Unassembled WGS sequence"/>
</dbReference>
<evidence type="ECO:0000256" key="5">
    <source>
        <dbReference type="ARBA" id="ARBA00022725"/>
    </source>
</evidence>
<evidence type="ECO:0000256" key="2">
    <source>
        <dbReference type="ARBA" id="ARBA00022475"/>
    </source>
</evidence>
<dbReference type="Pfam" id="PF02949">
    <property type="entry name" value="7tm_6"/>
    <property type="match status" value="1"/>
</dbReference>
<comment type="subcellular location">
    <subcellularLocation>
        <location evidence="1 10">Cell membrane</location>
        <topology evidence="1 10">Multi-pass membrane protein</topology>
    </subcellularLocation>
</comment>
<evidence type="ECO:0000313" key="11">
    <source>
        <dbReference type="EnsemblMetazoa" id="PPAI013149-PA"/>
    </source>
</evidence>
<comment type="caution">
    <text evidence="10">Lacks conserved residue(s) required for the propagation of feature annotation.</text>
</comment>
<keyword evidence="5 10" id="KW-0552">Olfaction</keyword>
<keyword evidence="9 10" id="KW-0807">Transducer</keyword>
<feature type="transmembrane region" description="Helical" evidence="10">
    <location>
        <begin position="287"/>
        <end position="305"/>
    </location>
</feature>
<keyword evidence="7 10" id="KW-0472">Membrane</keyword>
<sequence length="379" mass="43503">MPVQQNLEIFNKIKPILQFGISIATYYPTTEPLWQRFLIKTQLISTILGVVSTIFHIANTFDGQFTGNLAMSLFFFVACVQVSSRTLLMRYHRNNVLELLDKVQSLHNNFENKELNAIAEKNLIKFSNIWATCFKIGKPLVIVSAGSFIGANVIKGKSGVLAQIPLFPNNFSYFTEFMLFFQSIFGVFATTYVFYTDLSIAFFGLEIMAASDILYDYISANKDRIQEDPDFLRIITMRYCEVVDNIERFNNIISITNLVQFVTSAFLSFAIFFFICLNPGYLIEYTWALIALIQLFIPCVFGEFIKIKMERLSTTLYLTNWPDLSLKDQNSFLIVLGMTQREYGIKAAGMYDVNIYTFIQIVKMAASWCTFIFTLEITN</sequence>
<dbReference type="GO" id="GO:0005549">
    <property type="term" value="F:odorant binding"/>
    <property type="evidence" value="ECO:0007669"/>
    <property type="project" value="InterPro"/>
</dbReference>
<evidence type="ECO:0000256" key="9">
    <source>
        <dbReference type="ARBA" id="ARBA00023224"/>
    </source>
</evidence>
<reference evidence="11" key="1">
    <citation type="submission" date="2022-08" db="UniProtKB">
        <authorList>
            <consortium name="EnsemblMetazoa"/>
        </authorList>
    </citation>
    <scope>IDENTIFICATION</scope>
    <source>
        <strain evidence="11">Israel</strain>
    </source>
</reference>
<organism evidence="11 12">
    <name type="scientific">Phlebotomus papatasi</name>
    <name type="common">Sandfly</name>
    <dbReference type="NCBI Taxonomy" id="29031"/>
    <lineage>
        <taxon>Eukaryota</taxon>
        <taxon>Metazoa</taxon>
        <taxon>Ecdysozoa</taxon>
        <taxon>Arthropoda</taxon>
        <taxon>Hexapoda</taxon>
        <taxon>Insecta</taxon>
        <taxon>Pterygota</taxon>
        <taxon>Neoptera</taxon>
        <taxon>Endopterygota</taxon>
        <taxon>Diptera</taxon>
        <taxon>Nematocera</taxon>
        <taxon>Psychodoidea</taxon>
        <taxon>Psychodidae</taxon>
        <taxon>Phlebotomus</taxon>
        <taxon>Phlebotomus</taxon>
    </lineage>
</organism>
<keyword evidence="2" id="KW-1003">Cell membrane</keyword>
<keyword evidence="3 10" id="KW-0716">Sensory transduction</keyword>
<evidence type="ECO:0000256" key="7">
    <source>
        <dbReference type="ARBA" id="ARBA00023136"/>
    </source>
</evidence>
<dbReference type="EMBL" id="AJVK01059426">
    <property type="status" value="NOT_ANNOTATED_CDS"/>
    <property type="molecule type" value="Genomic_DNA"/>
</dbReference>